<protein>
    <submittedName>
        <fullName evidence="12">Uncharacterized protein</fullName>
    </submittedName>
</protein>
<keyword evidence="4 9" id="KW-0349">Heme</keyword>
<dbReference type="EMBL" id="KZ110601">
    <property type="protein sequence ID" value="OSX59752.1"/>
    <property type="molecule type" value="Genomic_DNA"/>
</dbReference>
<dbReference type="PRINTS" id="PR00463">
    <property type="entry name" value="EP450I"/>
</dbReference>
<dbReference type="InterPro" id="IPR001128">
    <property type="entry name" value="Cyt_P450"/>
</dbReference>
<keyword evidence="11" id="KW-1133">Transmembrane helix</keyword>
<dbReference type="InterPro" id="IPR002401">
    <property type="entry name" value="Cyt_P450_E_grp-I"/>
</dbReference>
<dbReference type="Proteomes" id="UP000194127">
    <property type="component" value="Unassembled WGS sequence"/>
</dbReference>
<dbReference type="STRING" id="670580.A0A1X6MU56"/>
<dbReference type="Gene3D" id="1.10.630.10">
    <property type="entry name" value="Cytochrome P450"/>
    <property type="match status" value="1"/>
</dbReference>
<accession>A0A1X6MU56</accession>
<dbReference type="OrthoDB" id="1470350at2759"/>
<dbReference type="AlphaFoldDB" id="A0A1X6MU56"/>
<dbReference type="InterPro" id="IPR036396">
    <property type="entry name" value="Cyt_P450_sf"/>
</dbReference>
<evidence type="ECO:0000256" key="1">
    <source>
        <dbReference type="ARBA" id="ARBA00001971"/>
    </source>
</evidence>
<evidence type="ECO:0000256" key="6">
    <source>
        <dbReference type="ARBA" id="ARBA00023002"/>
    </source>
</evidence>
<comment type="pathway">
    <text evidence="2">Secondary metabolite biosynthesis.</text>
</comment>
<evidence type="ECO:0000256" key="5">
    <source>
        <dbReference type="ARBA" id="ARBA00022723"/>
    </source>
</evidence>
<evidence type="ECO:0000256" key="4">
    <source>
        <dbReference type="ARBA" id="ARBA00022617"/>
    </source>
</evidence>
<proteinExistence type="inferred from homology"/>
<dbReference type="GO" id="GO:0004497">
    <property type="term" value="F:monooxygenase activity"/>
    <property type="evidence" value="ECO:0007669"/>
    <property type="project" value="UniProtKB-KW"/>
</dbReference>
<feature type="binding site" description="axial binding residue" evidence="9">
    <location>
        <position position="572"/>
    </location>
    <ligand>
        <name>heme</name>
        <dbReference type="ChEBI" id="CHEBI:30413"/>
    </ligand>
    <ligandPart>
        <name>Fe</name>
        <dbReference type="ChEBI" id="CHEBI:18248"/>
    </ligandPart>
</feature>
<keyword evidence="6 10" id="KW-0560">Oxidoreductase</keyword>
<dbReference type="InterPro" id="IPR050121">
    <property type="entry name" value="Cytochrome_P450_monoxygenase"/>
</dbReference>
<dbReference type="CDD" id="cd11061">
    <property type="entry name" value="CYP67-like"/>
    <property type="match status" value="1"/>
</dbReference>
<evidence type="ECO:0000256" key="9">
    <source>
        <dbReference type="PIRSR" id="PIRSR602401-1"/>
    </source>
</evidence>
<organism evidence="12 13">
    <name type="scientific">Postia placenta MAD-698-R-SB12</name>
    <dbReference type="NCBI Taxonomy" id="670580"/>
    <lineage>
        <taxon>Eukaryota</taxon>
        <taxon>Fungi</taxon>
        <taxon>Dikarya</taxon>
        <taxon>Basidiomycota</taxon>
        <taxon>Agaricomycotina</taxon>
        <taxon>Agaricomycetes</taxon>
        <taxon>Polyporales</taxon>
        <taxon>Adustoporiaceae</taxon>
        <taxon>Rhodonia</taxon>
    </lineage>
</organism>
<dbReference type="PRINTS" id="PR00385">
    <property type="entry name" value="P450"/>
</dbReference>
<dbReference type="RefSeq" id="XP_024336546.1">
    <property type="nucleotide sequence ID" value="XM_024481117.1"/>
</dbReference>
<keyword evidence="7 9" id="KW-0408">Iron</keyword>
<dbReference type="InterPro" id="IPR017972">
    <property type="entry name" value="Cyt_P450_CS"/>
</dbReference>
<evidence type="ECO:0000313" key="13">
    <source>
        <dbReference type="Proteomes" id="UP000194127"/>
    </source>
</evidence>
<sequence length="624" mass="68283">MSSSDDGHLRPTQGGRSECVRANIATTPIPGGSQIDIEACTPYIKEPVRRTQSVVTMDSSTPPLPLLGGIILTREGLTGLLLPGLSVLACLIATVIASLILIPYFNDPYKLRAYPGPFLAKFTSAWISWTISHNPISEIVDHLHRQYGPIVRLGPNNVSIADPSGSAFSVIYSHSSGVTKSAFYDTFANFRIRNIFNTRDRAEHSRKRRVEAHMFAPQSIRALEETARVHFQVLLRQWDAMCAHAEKAGRGRADGAIGAVPWKVHGGRVWFNCMIWFSYWSFDTIGDLAFGHPFGMLETGKDVAQIAKSNARGMQAIAQGTSDSEKATLELVDIPAIEVLTARADALFVVAYLPPWAQKIVGRLPSFRSGYAAAPKLAGMAVAAVANRLASQYDRADMLSKLLQGRDEDGKPYSPEELSAEAWVLIIAGGDTTANSSCALTYHLARNPRVQAKLQAELDAALDGIDSDVAPYDAVKDLPYLDAVINEGLRLHSTVGGGLPRVVPAGGLTVLGQHLKEGTVVSSPIYTLHTNEVVWGENAHEFYPERWLEASADAKKEMMRSFVPFSAGPRACLGRNLALQQLHVMFATIFRRYSFALENDAQLTIQESFVRKPKNCFVGVQRRK</sequence>
<dbReference type="GeneID" id="36326067"/>
<gene>
    <name evidence="12" type="ORF">POSPLADRAFT_1059057</name>
</gene>
<reference evidence="12 13" key="1">
    <citation type="submission" date="2017-04" db="EMBL/GenBank/DDBJ databases">
        <title>Genome Sequence of the Model Brown-Rot Fungus Postia placenta SB12.</title>
        <authorList>
            <consortium name="DOE Joint Genome Institute"/>
            <person name="Gaskell J."/>
            <person name="Kersten P."/>
            <person name="Larrondo L.F."/>
            <person name="Canessa P."/>
            <person name="Martinez D."/>
            <person name="Hibbett D."/>
            <person name="Schmoll M."/>
            <person name="Kubicek C.P."/>
            <person name="Martinez A.T."/>
            <person name="Yadav J."/>
            <person name="Master E."/>
            <person name="Magnuson J.K."/>
            <person name="James T."/>
            <person name="Yaver D."/>
            <person name="Berka R."/>
            <person name="Labutti K."/>
            <person name="Lipzen A."/>
            <person name="Aerts A."/>
            <person name="Barry K."/>
            <person name="Henrissat B."/>
            <person name="Blanchette R."/>
            <person name="Grigoriev I."/>
            <person name="Cullen D."/>
        </authorList>
    </citation>
    <scope>NUCLEOTIDE SEQUENCE [LARGE SCALE GENOMIC DNA]</scope>
    <source>
        <strain evidence="12 13">MAD-698-R-SB12</strain>
    </source>
</reference>
<evidence type="ECO:0000256" key="3">
    <source>
        <dbReference type="ARBA" id="ARBA00010617"/>
    </source>
</evidence>
<dbReference type="GO" id="GO:0020037">
    <property type="term" value="F:heme binding"/>
    <property type="evidence" value="ECO:0007669"/>
    <property type="project" value="InterPro"/>
</dbReference>
<comment type="similarity">
    <text evidence="3 10">Belongs to the cytochrome P450 family.</text>
</comment>
<evidence type="ECO:0000256" key="10">
    <source>
        <dbReference type="RuleBase" id="RU000461"/>
    </source>
</evidence>
<keyword evidence="11" id="KW-0472">Membrane</keyword>
<feature type="transmembrane region" description="Helical" evidence="11">
    <location>
        <begin position="80"/>
        <end position="105"/>
    </location>
</feature>
<dbReference type="SUPFAM" id="SSF48264">
    <property type="entry name" value="Cytochrome P450"/>
    <property type="match status" value="1"/>
</dbReference>
<dbReference type="GO" id="GO:0005506">
    <property type="term" value="F:iron ion binding"/>
    <property type="evidence" value="ECO:0007669"/>
    <property type="project" value="InterPro"/>
</dbReference>
<dbReference type="PROSITE" id="PS00086">
    <property type="entry name" value="CYTOCHROME_P450"/>
    <property type="match status" value="1"/>
</dbReference>
<dbReference type="PANTHER" id="PTHR24305">
    <property type="entry name" value="CYTOCHROME P450"/>
    <property type="match status" value="1"/>
</dbReference>
<keyword evidence="13" id="KW-1185">Reference proteome</keyword>
<keyword evidence="8 10" id="KW-0503">Monooxygenase</keyword>
<evidence type="ECO:0000256" key="7">
    <source>
        <dbReference type="ARBA" id="ARBA00023004"/>
    </source>
</evidence>
<evidence type="ECO:0000256" key="11">
    <source>
        <dbReference type="SAM" id="Phobius"/>
    </source>
</evidence>
<name>A0A1X6MU56_9APHY</name>
<keyword evidence="5 9" id="KW-0479">Metal-binding</keyword>
<evidence type="ECO:0000313" key="12">
    <source>
        <dbReference type="EMBL" id="OSX59752.1"/>
    </source>
</evidence>
<comment type="cofactor">
    <cofactor evidence="1 9">
        <name>heme</name>
        <dbReference type="ChEBI" id="CHEBI:30413"/>
    </cofactor>
</comment>
<keyword evidence="11" id="KW-0812">Transmembrane</keyword>
<dbReference type="PANTHER" id="PTHR24305:SF29">
    <property type="entry name" value="BENZOATE-PARA-HYDROXYLASE"/>
    <property type="match status" value="1"/>
</dbReference>
<dbReference type="Pfam" id="PF00067">
    <property type="entry name" value="p450"/>
    <property type="match status" value="1"/>
</dbReference>
<dbReference type="GO" id="GO:0016705">
    <property type="term" value="F:oxidoreductase activity, acting on paired donors, with incorporation or reduction of molecular oxygen"/>
    <property type="evidence" value="ECO:0007669"/>
    <property type="project" value="InterPro"/>
</dbReference>
<evidence type="ECO:0000256" key="8">
    <source>
        <dbReference type="ARBA" id="ARBA00023033"/>
    </source>
</evidence>
<evidence type="ECO:0000256" key="2">
    <source>
        <dbReference type="ARBA" id="ARBA00005179"/>
    </source>
</evidence>